<keyword evidence="2" id="KW-1185">Reference proteome</keyword>
<dbReference type="OrthoDB" id="9806592at2"/>
<proteinExistence type="predicted"/>
<dbReference type="Gene3D" id="3.90.226.10">
    <property type="entry name" value="2-enoyl-CoA Hydratase, Chain A, domain 1"/>
    <property type="match status" value="1"/>
</dbReference>
<protein>
    <submittedName>
        <fullName evidence="1">ATP-dependent protease ClpP, protease subunit</fullName>
    </submittedName>
</protein>
<name>A0A1H5ZZH9_9FLAO</name>
<gene>
    <name evidence="1" type="ORF">SAMN04488130_11295</name>
</gene>
<reference evidence="2" key="1">
    <citation type="submission" date="2016-10" db="EMBL/GenBank/DDBJ databases">
        <authorList>
            <person name="Varghese N."/>
            <person name="Submissions S."/>
        </authorList>
    </citation>
    <scope>NUCLEOTIDE SEQUENCE [LARGE SCALE GENOMIC DNA]</scope>
    <source>
        <strain evidence="2">CGMCC 1.9230</strain>
    </source>
</reference>
<keyword evidence="1" id="KW-0378">Hydrolase</keyword>
<dbReference type="InterPro" id="IPR023562">
    <property type="entry name" value="ClpP/TepA"/>
</dbReference>
<keyword evidence="1" id="KW-0645">Protease</keyword>
<dbReference type="Pfam" id="PF00574">
    <property type="entry name" value="CLP_protease"/>
    <property type="match status" value="1"/>
</dbReference>
<dbReference type="AlphaFoldDB" id="A0A1H5ZZH9"/>
<evidence type="ECO:0000313" key="2">
    <source>
        <dbReference type="Proteomes" id="UP000236737"/>
    </source>
</evidence>
<evidence type="ECO:0000313" key="1">
    <source>
        <dbReference type="EMBL" id="SEG41502.1"/>
    </source>
</evidence>
<dbReference type="GO" id="GO:0006508">
    <property type="term" value="P:proteolysis"/>
    <property type="evidence" value="ECO:0007669"/>
    <property type="project" value="UniProtKB-KW"/>
</dbReference>
<dbReference type="SUPFAM" id="SSF52096">
    <property type="entry name" value="ClpP/crotonase"/>
    <property type="match status" value="1"/>
</dbReference>
<sequence length="187" mass="21090">MKNIKTVFIHFFDEINADKVNKFIKFTTQAIENHNPNELYYFISSNGGDVDSGFVLYNFLISLKSKLTVTMHNIGSIDSIANVIFVSADKRFSAPSASFLFHGVTLDINLSCTATMLKENLSRLEGMENRIAHALSEHTKLTEKEISSLFRQGEDKDVFFALEKEIIHEIKVPAIPADSIYLAMTFT</sequence>
<dbReference type="GO" id="GO:0008233">
    <property type="term" value="F:peptidase activity"/>
    <property type="evidence" value="ECO:0007669"/>
    <property type="project" value="UniProtKB-KW"/>
</dbReference>
<dbReference type="RefSeq" id="WP_104000651.1">
    <property type="nucleotide sequence ID" value="NZ_FNVP01000012.1"/>
</dbReference>
<organism evidence="1 2">
    <name type="scientific">Flavobacterium urumqiense</name>
    <dbReference type="NCBI Taxonomy" id="935224"/>
    <lineage>
        <taxon>Bacteria</taxon>
        <taxon>Pseudomonadati</taxon>
        <taxon>Bacteroidota</taxon>
        <taxon>Flavobacteriia</taxon>
        <taxon>Flavobacteriales</taxon>
        <taxon>Flavobacteriaceae</taxon>
        <taxon>Flavobacterium</taxon>
    </lineage>
</organism>
<dbReference type="EMBL" id="FNVP01000012">
    <property type="protein sequence ID" value="SEG41502.1"/>
    <property type="molecule type" value="Genomic_DNA"/>
</dbReference>
<dbReference type="Proteomes" id="UP000236737">
    <property type="component" value="Unassembled WGS sequence"/>
</dbReference>
<dbReference type="InterPro" id="IPR029045">
    <property type="entry name" value="ClpP/crotonase-like_dom_sf"/>
</dbReference>
<accession>A0A1H5ZZH9</accession>